<dbReference type="PRINTS" id="PR00368">
    <property type="entry name" value="FADPNR"/>
</dbReference>
<dbReference type="GO" id="GO:0008734">
    <property type="term" value="F:L-aspartate oxidase activity"/>
    <property type="evidence" value="ECO:0007669"/>
    <property type="project" value="UniProtKB-EC"/>
</dbReference>
<evidence type="ECO:0000259" key="9">
    <source>
        <dbReference type="Pfam" id="PF00890"/>
    </source>
</evidence>
<dbReference type="EC" id="1.4.3.16" evidence="4"/>
<dbReference type="SUPFAM" id="SSF46977">
    <property type="entry name" value="Succinate dehydrogenase/fumarate reductase flavoprotein C-terminal domain"/>
    <property type="match status" value="1"/>
</dbReference>
<evidence type="ECO:0000259" key="10">
    <source>
        <dbReference type="Pfam" id="PF02910"/>
    </source>
</evidence>
<sequence length="514" mass="53781">MPRNLPPIVIVGGGLAGVFCALKLAPHPVAILAPTPVGSSGSSFWAQGGIAAAVDEGDTAERHAEDTVAAGGGIVDPDIALGMAREARDRVDDLAAMGAPFDRRHGGAFAPSQEAAHSHRRVVRVMGDAAGRAIMETLERQLAKTPSVTVVDGYSAQQIITRDRRVVAVRARHASGRICDIPCSALVLATGGVGHLYRVTTNPVEARGVGVAMAARAGAIIADAEFVQFHPTAIDINADPAPLATEALRGEGATIIDRDGRRFLLDIDPAAELGPRDIVARGVFASIKAGRGAFLDARAAIGAEFPERFPTVYGSCMSAGIDPVTQPIPIAPAAHYHMGGVWTDARGRTSVAGLWAIGEVASTGVHGANRLASNSLLEAVVFGARAAADIVASPLPELNARLASDRDEPAVHDRDFAVVEELRDLMSANVGVIRDGSGLSGAIRAIRRLASRTNDIEISNMLTTALMIASSAWMRRESRGAQFRSDFPQADPAFARRSRMTLAEALKLADEVGV</sequence>
<dbReference type="NCBIfam" id="TIGR00551">
    <property type="entry name" value="nadB"/>
    <property type="match status" value="1"/>
</dbReference>
<comment type="similarity">
    <text evidence="3">Belongs to the FAD-dependent oxidoreductase 2 family. NadB subfamily.</text>
</comment>
<evidence type="ECO:0000256" key="7">
    <source>
        <dbReference type="ARBA" id="ARBA00022827"/>
    </source>
</evidence>
<dbReference type="InterPro" id="IPR037099">
    <property type="entry name" value="Fum_R/Succ_DH_flav-like_C_sf"/>
</dbReference>
<keyword evidence="8 11" id="KW-0560">Oxidoreductase</keyword>
<comment type="pathway">
    <text evidence="2">Cofactor biosynthesis; NAD(+) biosynthesis; iminoaspartate from L-aspartate (oxidase route): step 1/1.</text>
</comment>
<dbReference type="InterPro" id="IPR036188">
    <property type="entry name" value="FAD/NAD-bd_sf"/>
</dbReference>
<dbReference type="InterPro" id="IPR027477">
    <property type="entry name" value="Succ_DH/fumarate_Rdtase_cat_sf"/>
</dbReference>
<organism evidence="11">
    <name type="scientific">freshwater sediment metagenome</name>
    <dbReference type="NCBI Taxonomy" id="556182"/>
    <lineage>
        <taxon>unclassified sequences</taxon>
        <taxon>metagenomes</taxon>
        <taxon>ecological metagenomes</taxon>
    </lineage>
</organism>
<feature type="domain" description="FAD-dependent oxidoreductase 2 FAD-binding" evidence="9">
    <location>
        <begin position="8"/>
        <end position="376"/>
    </location>
</feature>
<gene>
    <name evidence="11" type="primary">nadB</name>
    <name evidence="11" type="ORF">AMST5_01480</name>
</gene>
<dbReference type="SUPFAM" id="SSF56425">
    <property type="entry name" value="Succinate dehydrogenase/fumarate reductase flavoprotein, catalytic domain"/>
    <property type="match status" value="1"/>
</dbReference>
<dbReference type="NCBIfam" id="NF005701">
    <property type="entry name" value="PRK07512.1"/>
    <property type="match status" value="1"/>
</dbReference>
<feature type="domain" description="Fumarate reductase/succinate dehydrogenase flavoprotein-like C-terminal" evidence="10">
    <location>
        <begin position="420"/>
        <end position="494"/>
    </location>
</feature>
<dbReference type="SUPFAM" id="SSF51905">
    <property type="entry name" value="FAD/NAD(P)-binding domain"/>
    <property type="match status" value="1"/>
</dbReference>
<dbReference type="InterPro" id="IPR003953">
    <property type="entry name" value="FAD-dep_OxRdtase_2_FAD-bd"/>
</dbReference>
<dbReference type="FunFam" id="3.90.700.10:FF:000002">
    <property type="entry name" value="L-aspartate oxidase"/>
    <property type="match status" value="1"/>
</dbReference>
<dbReference type="Gene3D" id="1.20.58.100">
    <property type="entry name" value="Fumarate reductase/succinate dehydrogenase flavoprotein-like, C-terminal domain"/>
    <property type="match status" value="1"/>
</dbReference>
<dbReference type="InterPro" id="IPR015939">
    <property type="entry name" value="Fum_Rdtase/Succ_DH_flav-like_C"/>
</dbReference>
<dbReference type="PANTHER" id="PTHR42716">
    <property type="entry name" value="L-ASPARTATE OXIDASE"/>
    <property type="match status" value="1"/>
</dbReference>
<evidence type="ECO:0000256" key="8">
    <source>
        <dbReference type="ARBA" id="ARBA00023002"/>
    </source>
</evidence>
<dbReference type="Gene3D" id="3.90.700.10">
    <property type="entry name" value="Succinate dehydrogenase/fumarate reductase flavoprotein, catalytic domain"/>
    <property type="match status" value="1"/>
</dbReference>
<protein>
    <recommendedName>
        <fullName evidence="4">L-aspartate oxidase</fullName>
        <ecNumber evidence="4">1.4.3.16</ecNumber>
    </recommendedName>
</protein>
<dbReference type="Pfam" id="PF02910">
    <property type="entry name" value="Succ_DH_flav_C"/>
    <property type="match status" value="1"/>
</dbReference>
<evidence type="ECO:0000256" key="6">
    <source>
        <dbReference type="ARBA" id="ARBA00022642"/>
    </source>
</evidence>
<name>A0AA48LZD6_9ZZZZ</name>
<accession>A0AA48LZD6</accession>
<evidence type="ECO:0000256" key="3">
    <source>
        <dbReference type="ARBA" id="ARBA00008562"/>
    </source>
</evidence>
<dbReference type="InterPro" id="IPR005288">
    <property type="entry name" value="NadB"/>
</dbReference>
<dbReference type="Gene3D" id="3.50.50.60">
    <property type="entry name" value="FAD/NAD(P)-binding domain"/>
    <property type="match status" value="1"/>
</dbReference>
<reference evidence="11" key="1">
    <citation type="submission" date="2023-07" db="EMBL/GenBank/DDBJ databases">
        <authorList>
            <person name="Pelsma A.J. K."/>
        </authorList>
    </citation>
    <scope>NUCLEOTIDE SEQUENCE</scope>
</reference>
<evidence type="ECO:0000256" key="5">
    <source>
        <dbReference type="ARBA" id="ARBA00022630"/>
    </source>
</evidence>
<dbReference type="EMBL" id="OY288114">
    <property type="protein sequence ID" value="CAJ0862334.1"/>
    <property type="molecule type" value="Genomic_DNA"/>
</dbReference>
<proteinExistence type="inferred from homology"/>
<comment type="cofactor">
    <cofactor evidence="1">
        <name>FAD</name>
        <dbReference type="ChEBI" id="CHEBI:57692"/>
    </cofactor>
</comment>
<dbReference type="Pfam" id="PF00890">
    <property type="entry name" value="FAD_binding_2"/>
    <property type="match status" value="1"/>
</dbReference>
<dbReference type="PANTHER" id="PTHR42716:SF2">
    <property type="entry name" value="L-ASPARTATE OXIDASE, CHLOROPLASTIC"/>
    <property type="match status" value="1"/>
</dbReference>
<keyword evidence="6" id="KW-0662">Pyridine nucleotide biosynthesis</keyword>
<evidence type="ECO:0000256" key="2">
    <source>
        <dbReference type="ARBA" id="ARBA00004950"/>
    </source>
</evidence>
<evidence type="ECO:0000256" key="4">
    <source>
        <dbReference type="ARBA" id="ARBA00012173"/>
    </source>
</evidence>
<dbReference type="GO" id="GO:0034628">
    <property type="term" value="P:'de novo' NAD+ biosynthetic process from L-aspartate"/>
    <property type="evidence" value="ECO:0007669"/>
    <property type="project" value="TreeGrafter"/>
</dbReference>
<keyword evidence="7" id="KW-0274">FAD</keyword>
<keyword evidence="5" id="KW-0285">Flavoprotein</keyword>
<evidence type="ECO:0000256" key="1">
    <source>
        <dbReference type="ARBA" id="ARBA00001974"/>
    </source>
</evidence>
<evidence type="ECO:0000313" key="11">
    <source>
        <dbReference type="EMBL" id="CAJ0862334.1"/>
    </source>
</evidence>
<dbReference type="AlphaFoldDB" id="A0AA48LZD6"/>